<comment type="caution">
    <text evidence="1">The sequence shown here is derived from an EMBL/GenBank/DDBJ whole genome shotgun (WGS) entry which is preliminary data.</text>
</comment>
<dbReference type="Proteomes" id="UP001062846">
    <property type="component" value="Chromosome 1"/>
</dbReference>
<name>A0ACC0PYQ9_RHOML</name>
<protein>
    <submittedName>
        <fullName evidence="1">Uncharacterized protein</fullName>
    </submittedName>
</protein>
<gene>
    <name evidence="1" type="ORF">RHMOL_Rhmol01G0011100</name>
</gene>
<dbReference type="EMBL" id="CM046388">
    <property type="protein sequence ID" value="KAI8570152.1"/>
    <property type="molecule type" value="Genomic_DNA"/>
</dbReference>
<accession>A0ACC0PYQ9</accession>
<evidence type="ECO:0000313" key="2">
    <source>
        <dbReference type="Proteomes" id="UP001062846"/>
    </source>
</evidence>
<keyword evidence="2" id="KW-1185">Reference proteome</keyword>
<proteinExistence type="predicted"/>
<sequence length="80" mass="9044">MEKNKQMIANQQENEKKKNIAIIIHQHRSPTPVIPIMHKSFAPIAAHLNRTTTDESSANGEYDGGGPAVEELERLRRREA</sequence>
<evidence type="ECO:0000313" key="1">
    <source>
        <dbReference type="EMBL" id="KAI8570152.1"/>
    </source>
</evidence>
<reference evidence="1" key="1">
    <citation type="submission" date="2022-02" db="EMBL/GenBank/DDBJ databases">
        <title>Plant Genome Project.</title>
        <authorList>
            <person name="Zhang R.-G."/>
        </authorList>
    </citation>
    <scope>NUCLEOTIDE SEQUENCE</scope>
    <source>
        <strain evidence="1">AT1</strain>
    </source>
</reference>
<organism evidence="1 2">
    <name type="scientific">Rhododendron molle</name>
    <name type="common">Chinese azalea</name>
    <name type="synonym">Azalea mollis</name>
    <dbReference type="NCBI Taxonomy" id="49168"/>
    <lineage>
        <taxon>Eukaryota</taxon>
        <taxon>Viridiplantae</taxon>
        <taxon>Streptophyta</taxon>
        <taxon>Embryophyta</taxon>
        <taxon>Tracheophyta</taxon>
        <taxon>Spermatophyta</taxon>
        <taxon>Magnoliopsida</taxon>
        <taxon>eudicotyledons</taxon>
        <taxon>Gunneridae</taxon>
        <taxon>Pentapetalae</taxon>
        <taxon>asterids</taxon>
        <taxon>Ericales</taxon>
        <taxon>Ericaceae</taxon>
        <taxon>Ericoideae</taxon>
        <taxon>Rhodoreae</taxon>
        <taxon>Rhododendron</taxon>
    </lineage>
</organism>